<sequence>MTHSKTKTSLYRRAYVTWLISTGVNTVPAIIEATGMPRRTAQDTLAAIPELSIALENKGGSYSVADWGMLNKTWLKNNLRHVRDVLSYP</sequence>
<gene>
    <name evidence="1" type="ORF">LCGC14_0834990</name>
</gene>
<dbReference type="EMBL" id="LAZR01002414">
    <property type="protein sequence ID" value="KKN30337.1"/>
    <property type="molecule type" value="Genomic_DNA"/>
</dbReference>
<reference evidence="1" key="1">
    <citation type="journal article" date="2015" name="Nature">
        <title>Complex archaea that bridge the gap between prokaryotes and eukaryotes.</title>
        <authorList>
            <person name="Spang A."/>
            <person name="Saw J.H."/>
            <person name="Jorgensen S.L."/>
            <person name="Zaremba-Niedzwiedzka K."/>
            <person name="Martijn J."/>
            <person name="Lind A.E."/>
            <person name="van Eijk R."/>
            <person name="Schleper C."/>
            <person name="Guy L."/>
            <person name="Ettema T.J."/>
        </authorList>
    </citation>
    <scope>NUCLEOTIDE SEQUENCE</scope>
</reference>
<protein>
    <submittedName>
        <fullName evidence="1">Uncharacterized protein</fullName>
    </submittedName>
</protein>
<organism evidence="1">
    <name type="scientific">marine sediment metagenome</name>
    <dbReference type="NCBI Taxonomy" id="412755"/>
    <lineage>
        <taxon>unclassified sequences</taxon>
        <taxon>metagenomes</taxon>
        <taxon>ecological metagenomes</taxon>
    </lineage>
</organism>
<dbReference type="Gene3D" id="1.10.10.10">
    <property type="entry name" value="Winged helix-like DNA-binding domain superfamily/Winged helix DNA-binding domain"/>
    <property type="match status" value="1"/>
</dbReference>
<dbReference type="InterPro" id="IPR036388">
    <property type="entry name" value="WH-like_DNA-bd_sf"/>
</dbReference>
<dbReference type="AlphaFoldDB" id="A0A0F9Q042"/>
<dbReference type="InterPro" id="IPR017162">
    <property type="entry name" value="UCP037266"/>
</dbReference>
<name>A0A0F9Q042_9ZZZZ</name>
<accession>A0A0F9Q042</accession>
<evidence type="ECO:0000313" key="1">
    <source>
        <dbReference type="EMBL" id="KKN30337.1"/>
    </source>
</evidence>
<comment type="caution">
    <text evidence="1">The sequence shown here is derived from an EMBL/GenBank/DDBJ whole genome shotgun (WGS) entry which is preliminary data.</text>
</comment>
<dbReference type="Pfam" id="PF09904">
    <property type="entry name" value="HTH_43"/>
    <property type="match status" value="1"/>
</dbReference>
<proteinExistence type="predicted"/>